<evidence type="ECO:0008006" key="6">
    <source>
        <dbReference type="Google" id="ProtNLM"/>
    </source>
</evidence>
<feature type="transmembrane region" description="Helical" evidence="2">
    <location>
        <begin position="155"/>
        <end position="176"/>
    </location>
</feature>
<evidence type="ECO:0000256" key="2">
    <source>
        <dbReference type="SAM" id="Phobius"/>
    </source>
</evidence>
<dbReference type="OrthoDB" id="4480814at2759"/>
<dbReference type="Proteomes" id="UP000277580">
    <property type="component" value="Unassembled WGS sequence"/>
</dbReference>
<reference evidence="4 5" key="1">
    <citation type="journal article" date="2018" name="Nat. Ecol. Evol.">
        <title>Pezizomycetes genomes reveal the molecular basis of ectomycorrhizal truffle lifestyle.</title>
        <authorList>
            <person name="Murat C."/>
            <person name="Payen T."/>
            <person name="Noel B."/>
            <person name="Kuo A."/>
            <person name="Morin E."/>
            <person name="Chen J."/>
            <person name="Kohler A."/>
            <person name="Krizsan K."/>
            <person name="Balestrini R."/>
            <person name="Da Silva C."/>
            <person name="Montanini B."/>
            <person name="Hainaut M."/>
            <person name="Levati E."/>
            <person name="Barry K.W."/>
            <person name="Belfiori B."/>
            <person name="Cichocki N."/>
            <person name="Clum A."/>
            <person name="Dockter R.B."/>
            <person name="Fauchery L."/>
            <person name="Guy J."/>
            <person name="Iotti M."/>
            <person name="Le Tacon F."/>
            <person name="Lindquist E.A."/>
            <person name="Lipzen A."/>
            <person name="Malagnac F."/>
            <person name="Mello A."/>
            <person name="Molinier V."/>
            <person name="Miyauchi S."/>
            <person name="Poulain J."/>
            <person name="Riccioni C."/>
            <person name="Rubini A."/>
            <person name="Sitrit Y."/>
            <person name="Splivallo R."/>
            <person name="Traeger S."/>
            <person name="Wang M."/>
            <person name="Zifcakova L."/>
            <person name="Wipf D."/>
            <person name="Zambonelli A."/>
            <person name="Paolocci F."/>
            <person name="Nowrousian M."/>
            <person name="Ottonello S."/>
            <person name="Baldrian P."/>
            <person name="Spatafora J.W."/>
            <person name="Henrissat B."/>
            <person name="Nagy L.G."/>
            <person name="Aury J.M."/>
            <person name="Wincker P."/>
            <person name="Grigoriev I.V."/>
            <person name="Bonfante P."/>
            <person name="Martin F.M."/>
        </authorList>
    </citation>
    <scope>NUCLEOTIDE SEQUENCE [LARGE SCALE GENOMIC DNA]</scope>
    <source>
        <strain evidence="4 5">CCBAS932</strain>
    </source>
</reference>
<dbReference type="EMBL" id="ML119136">
    <property type="protein sequence ID" value="RPB11319.1"/>
    <property type="molecule type" value="Genomic_DNA"/>
</dbReference>
<feature type="region of interest" description="Disordered" evidence="1">
    <location>
        <begin position="294"/>
        <end position="313"/>
    </location>
</feature>
<accession>A0A3N4KPG6</accession>
<keyword evidence="2" id="KW-1133">Transmembrane helix</keyword>
<dbReference type="AlphaFoldDB" id="A0A3N4KPG6"/>
<keyword evidence="5" id="KW-1185">Reference proteome</keyword>
<evidence type="ECO:0000256" key="1">
    <source>
        <dbReference type="SAM" id="MobiDB-lite"/>
    </source>
</evidence>
<dbReference type="PANTHER" id="PTHR28019">
    <property type="entry name" value="CELL MEMBRANE PROTEIN YLR413W-RELATED"/>
    <property type="match status" value="1"/>
</dbReference>
<feature type="transmembrane region" description="Helical" evidence="2">
    <location>
        <begin position="230"/>
        <end position="252"/>
    </location>
</feature>
<keyword evidence="3" id="KW-0732">Signal</keyword>
<proteinExistence type="predicted"/>
<feature type="signal peptide" evidence="3">
    <location>
        <begin position="1"/>
        <end position="29"/>
    </location>
</feature>
<dbReference type="GO" id="GO:0005886">
    <property type="term" value="C:plasma membrane"/>
    <property type="evidence" value="ECO:0007669"/>
    <property type="project" value="InterPro"/>
</dbReference>
<dbReference type="InterPro" id="IPR052413">
    <property type="entry name" value="SUR7_domain"/>
</dbReference>
<protein>
    <recommendedName>
        <fullName evidence="6">SUR7-domain-containing protein</fullName>
    </recommendedName>
</protein>
<sequence>MGKAGRFACILTPMLCTLASLVCTVLVLAGGTNKSSSLASNLYFFSIDTRNLTLSENVDLPTSLFDDDVKTGFGNLTAKDLNLADFYTSSLWNYCSGTIDEHNSWTVTECGKPSATYSFDLIQILNASMTADELDFPDSVQKVNKAVGAASKVMAAMYVLGLISGVVTFAIGWFGLLSRWGSCVTTILADVSFFFLLVGSIISTALYYTMRTVYDKAFSQFNLVAATGNQMFTLTWLAVAFALAASVFWMFSTCCCSGKRDRVMKTDHGKTKGPGGHKYERVAAPYVGGSGSALPMSSVGKQQQAGFEPYRHA</sequence>
<evidence type="ECO:0000256" key="3">
    <source>
        <dbReference type="SAM" id="SignalP"/>
    </source>
</evidence>
<dbReference type="Pfam" id="PF06687">
    <property type="entry name" value="SUR7"/>
    <property type="match status" value="1"/>
</dbReference>
<evidence type="ECO:0000313" key="4">
    <source>
        <dbReference type="EMBL" id="RPB11319.1"/>
    </source>
</evidence>
<dbReference type="Gene3D" id="1.20.140.150">
    <property type="match status" value="1"/>
</dbReference>
<dbReference type="PANTHER" id="PTHR28019:SF3">
    <property type="entry name" value="INTEGRAL MEMBRANE PROTEIN (AFU_ORTHOLOGUE AFUA_6G07470)"/>
    <property type="match status" value="1"/>
</dbReference>
<keyword evidence="2" id="KW-0812">Transmembrane</keyword>
<feature type="transmembrane region" description="Helical" evidence="2">
    <location>
        <begin position="188"/>
        <end position="210"/>
    </location>
</feature>
<keyword evidence="2" id="KW-0472">Membrane</keyword>
<dbReference type="FunCoup" id="A0A3N4KPG6">
    <property type="interactions" value="58"/>
</dbReference>
<dbReference type="GO" id="GO:0051285">
    <property type="term" value="C:cell cortex of cell tip"/>
    <property type="evidence" value="ECO:0007669"/>
    <property type="project" value="TreeGrafter"/>
</dbReference>
<dbReference type="GO" id="GO:0031505">
    <property type="term" value="P:fungal-type cell wall organization"/>
    <property type="evidence" value="ECO:0007669"/>
    <property type="project" value="TreeGrafter"/>
</dbReference>
<feature type="chain" id="PRO_5018058636" description="SUR7-domain-containing protein" evidence="3">
    <location>
        <begin position="30"/>
        <end position="313"/>
    </location>
</feature>
<dbReference type="InParanoid" id="A0A3N4KPG6"/>
<dbReference type="InterPro" id="IPR009571">
    <property type="entry name" value="SUR7/Rim9-like_fungi"/>
</dbReference>
<evidence type="ECO:0000313" key="5">
    <source>
        <dbReference type="Proteomes" id="UP000277580"/>
    </source>
</evidence>
<gene>
    <name evidence="4" type="ORF">P167DRAFT_606471</name>
</gene>
<name>A0A3N4KPG6_9PEZI</name>
<organism evidence="4 5">
    <name type="scientific">Morchella conica CCBAS932</name>
    <dbReference type="NCBI Taxonomy" id="1392247"/>
    <lineage>
        <taxon>Eukaryota</taxon>
        <taxon>Fungi</taxon>
        <taxon>Dikarya</taxon>
        <taxon>Ascomycota</taxon>
        <taxon>Pezizomycotina</taxon>
        <taxon>Pezizomycetes</taxon>
        <taxon>Pezizales</taxon>
        <taxon>Morchellaceae</taxon>
        <taxon>Morchella</taxon>
    </lineage>
</organism>